<gene>
    <name evidence="2" type="ORF">SLOPH_935</name>
</gene>
<accession>S7W7Z6</accession>
<keyword evidence="3" id="KW-1185">Reference proteome</keyword>
<dbReference type="InParanoid" id="S7W7Z6"/>
<reference evidence="3" key="1">
    <citation type="journal article" date="2013" name="PLoS Genet.">
        <title>The genome of Spraguea lophii and the basis of host-microsporidian interactions.</title>
        <authorList>
            <person name="Campbell S.E."/>
            <person name="Williams T.A."/>
            <person name="Yousuf A."/>
            <person name="Soanes D.M."/>
            <person name="Paszkiewicz K.H."/>
            <person name="Williams B.A.P."/>
        </authorList>
    </citation>
    <scope>NUCLEOTIDE SEQUENCE [LARGE SCALE GENOMIC DNA]</scope>
    <source>
        <strain evidence="3">42_110</strain>
    </source>
</reference>
<sequence length="147" mass="17216">LNSTEERIPEFSTNSKFKLKEEFTNLESKADKRFSNIDPDKKHINNMYSSFSHKIMRSFNVGSNSSTINDYEKINRGDYYSKFKNRMLDVGPGKFSEEILKPVRDNIEAESRRKDEYNQKHSLPWVAPFVFFTPLTLIPASVLQRIL</sequence>
<keyword evidence="1" id="KW-1133">Transmembrane helix</keyword>
<evidence type="ECO:0000313" key="3">
    <source>
        <dbReference type="Proteomes" id="UP000014978"/>
    </source>
</evidence>
<name>S7W7Z6_SPRLO</name>
<feature type="transmembrane region" description="Helical" evidence="1">
    <location>
        <begin position="122"/>
        <end position="143"/>
    </location>
</feature>
<dbReference type="EMBL" id="ATCN01000451">
    <property type="protein sequence ID" value="EPR78990.1"/>
    <property type="molecule type" value="Genomic_DNA"/>
</dbReference>
<dbReference type="VEuPathDB" id="MicrosporidiaDB:SLOPH_935"/>
<dbReference type="Proteomes" id="UP000014978">
    <property type="component" value="Unassembled WGS sequence"/>
</dbReference>
<keyword evidence="1" id="KW-0472">Membrane</keyword>
<evidence type="ECO:0000313" key="2">
    <source>
        <dbReference type="EMBL" id="EPR78990.1"/>
    </source>
</evidence>
<evidence type="ECO:0000256" key="1">
    <source>
        <dbReference type="SAM" id="Phobius"/>
    </source>
</evidence>
<feature type="non-terminal residue" evidence="2">
    <location>
        <position position="1"/>
    </location>
</feature>
<comment type="caution">
    <text evidence="2">The sequence shown here is derived from an EMBL/GenBank/DDBJ whole genome shotgun (WGS) entry which is preliminary data.</text>
</comment>
<organism evidence="2 3">
    <name type="scientific">Spraguea lophii (strain 42_110)</name>
    <name type="common">Microsporidian parasite</name>
    <dbReference type="NCBI Taxonomy" id="1358809"/>
    <lineage>
        <taxon>Eukaryota</taxon>
        <taxon>Fungi</taxon>
        <taxon>Fungi incertae sedis</taxon>
        <taxon>Microsporidia</taxon>
        <taxon>Spragueidae</taxon>
        <taxon>Spraguea</taxon>
    </lineage>
</organism>
<proteinExistence type="predicted"/>
<dbReference type="AlphaFoldDB" id="S7W7Z6"/>
<protein>
    <submittedName>
        <fullName evidence="2">Uncharacterized protein</fullName>
    </submittedName>
</protein>
<dbReference type="HOGENOM" id="CLU_1772620_0_0_1"/>
<keyword evidence="1" id="KW-0812">Transmembrane</keyword>